<keyword evidence="1" id="KW-1133">Transmembrane helix</keyword>
<dbReference type="GO" id="GO:0004812">
    <property type="term" value="F:aminoacyl-tRNA ligase activity"/>
    <property type="evidence" value="ECO:0007669"/>
    <property type="project" value="UniProtKB-KW"/>
</dbReference>
<evidence type="ECO:0000313" key="2">
    <source>
        <dbReference type="EMBL" id="SJM38498.1"/>
    </source>
</evidence>
<dbReference type="STRING" id="1945520.A1019T_02495"/>
<reference evidence="3" key="1">
    <citation type="submission" date="2017-02" db="EMBL/GenBank/DDBJ databases">
        <authorList>
            <person name="Mornico D."/>
        </authorList>
    </citation>
    <scope>NUCLEOTIDE SEQUENCE [LARGE SCALE GENOMIC DNA]</scope>
</reference>
<gene>
    <name evidence="2" type="ORF">A1019T_02495</name>
</gene>
<dbReference type="EMBL" id="FUGD01000219">
    <property type="protein sequence ID" value="SJM38498.1"/>
    <property type="molecule type" value="Genomic_DNA"/>
</dbReference>
<keyword evidence="3" id="KW-1185">Reference proteome</keyword>
<dbReference type="AlphaFoldDB" id="A0A1R4EJ44"/>
<name>A0A1R4EJ44_9GAMM</name>
<accession>A0A1R4EJ44</accession>
<feature type="transmembrane region" description="Helical" evidence="1">
    <location>
        <begin position="119"/>
        <end position="142"/>
    </location>
</feature>
<keyword evidence="2" id="KW-0030">Aminoacyl-tRNA synthetase</keyword>
<organism evidence="2 3">
    <name type="scientific">Psychrobacter pasteurii</name>
    <dbReference type="NCBI Taxonomy" id="1945520"/>
    <lineage>
        <taxon>Bacteria</taxon>
        <taxon>Pseudomonadati</taxon>
        <taxon>Pseudomonadota</taxon>
        <taxon>Gammaproteobacteria</taxon>
        <taxon>Moraxellales</taxon>
        <taxon>Moraxellaceae</taxon>
        <taxon>Psychrobacter</taxon>
    </lineage>
</organism>
<keyword evidence="1" id="KW-0812">Transmembrane</keyword>
<evidence type="ECO:0000256" key="1">
    <source>
        <dbReference type="SAM" id="Phobius"/>
    </source>
</evidence>
<keyword evidence="1" id="KW-0472">Membrane</keyword>
<protein>
    <submittedName>
        <fullName evidence="2">Methionyl-tRNA synthetase</fullName>
    </submittedName>
</protein>
<dbReference type="Proteomes" id="UP000188169">
    <property type="component" value="Unassembled WGS sequence"/>
</dbReference>
<keyword evidence="2" id="KW-0436">Ligase</keyword>
<proteinExistence type="predicted"/>
<evidence type="ECO:0000313" key="3">
    <source>
        <dbReference type="Proteomes" id="UP000188169"/>
    </source>
</evidence>
<sequence length="182" mass="20618">MYLARVRPEQSESNFSVNDYCSYIEKEIEGRLIKNINRFWDIIDEVSDSKIPEAGAWNASTKQSYKVILDSYNVIISAHQASSFSTHLLMKNLENLSEVLESNCNMLDFLKNINLEKDLVRTLIAISSLAIKTISIAMVGIAPNFSKRLMSEISPSDQIKIENQLSFVASGQIVSPKKQEYF</sequence>